<feature type="region of interest" description="Disordered" evidence="1">
    <location>
        <begin position="41"/>
        <end position="63"/>
    </location>
</feature>
<evidence type="ECO:0000256" key="1">
    <source>
        <dbReference type="SAM" id="MobiDB-lite"/>
    </source>
</evidence>
<evidence type="ECO:0000313" key="2">
    <source>
        <dbReference type="EMBL" id="ELK12268.1"/>
    </source>
</evidence>
<dbReference type="AlphaFoldDB" id="L5KNQ8"/>
<evidence type="ECO:0000313" key="3">
    <source>
        <dbReference type="Proteomes" id="UP000010552"/>
    </source>
</evidence>
<proteinExistence type="predicted"/>
<dbReference type="InParanoid" id="L5KNQ8"/>
<dbReference type="EMBL" id="KB030661">
    <property type="protein sequence ID" value="ELK12268.1"/>
    <property type="molecule type" value="Genomic_DNA"/>
</dbReference>
<dbReference type="Proteomes" id="UP000010552">
    <property type="component" value="Unassembled WGS sequence"/>
</dbReference>
<name>L5KNQ8_PTEAL</name>
<reference evidence="3" key="1">
    <citation type="journal article" date="2013" name="Science">
        <title>Comparative analysis of bat genomes provides insight into the evolution of flight and immunity.</title>
        <authorList>
            <person name="Zhang G."/>
            <person name="Cowled C."/>
            <person name="Shi Z."/>
            <person name="Huang Z."/>
            <person name="Bishop-Lilly K.A."/>
            <person name="Fang X."/>
            <person name="Wynne J.W."/>
            <person name="Xiong Z."/>
            <person name="Baker M.L."/>
            <person name="Zhao W."/>
            <person name="Tachedjian M."/>
            <person name="Zhu Y."/>
            <person name="Zhou P."/>
            <person name="Jiang X."/>
            <person name="Ng J."/>
            <person name="Yang L."/>
            <person name="Wu L."/>
            <person name="Xiao J."/>
            <person name="Feng Y."/>
            <person name="Chen Y."/>
            <person name="Sun X."/>
            <person name="Zhang Y."/>
            <person name="Marsh G.A."/>
            <person name="Crameri G."/>
            <person name="Broder C.C."/>
            <person name="Frey K.G."/>
            <person name="Wang L.F."/>
            <person name="Wang J."/>
        </authorList>
    </citation>
    <scope>NUCLEOTIDE SEQUENCE [LARGE SCALE GENOMIC DNA]</scope>
</reference>
<keyword evidence="3" id="KW-1185">Reference proteome</keyword>
<organism evidence="2 3">
    <name type="scientific">Pteropus alecto</name>
    <name type="common">Black flying fox</name>
    <dbReference type="NCBI Taxonomy" id="9402"/>
    <lineage>
        <taxon>Eukaryota</taxon>
        <taxon>Metazoa</taxon>
        <taxon>Chordata</taxon>
        <taxon>Craniata</taxon>
        <taxon>Vertebrata</taxon>
        <taxon>Euteleostomi</taxon>
        <taxon>Mammalia</taxon>
        <taxon>Eutheria</taxon>
        <taxon>Laurasiatheria</taxon>
        <taxon>Chiroptera</taxon>
        <taxon>Yinpterochiroptera</taxon>
        <taxon>Pteropodoidea</taxon>
        <taxon>Pteropodidae</taxon>
        <taxon>Pteropodinae</taxon>
        <taxon>Pteropus</taxon>
    </lineage>
</organism>
<gene>
    <name evidence="2" type="ORF">PAL_GLEAN10014575</name>
</gene>
<protein>
    <submittedName>
        <fullName evidence="2">Uncharacterized protein</fullName>
    </submittedName>
</protein>
<sequence length="63" mass="6731">MEKEQHQALESPLLTTWSLEAALIWTLRGYEGPGQVGLLQVASPHPQESSGGPATPSPIHKTA</sequence>
<accession>L5KNQ8</accession>